<dbReference type="AlphaFoldDB" id="A0A380H7B6"/>
<gene>
    <name evidence="2" type="primary">pabB</name>
    <name evidence="2" type="ORF">NCTC11807_02263</name>
</gene>
<protein>
    <submittedName>
        <fullName evidence="2">Para-aminobenzoate synthase component I</fullName>
        <ecNumber evidence="2">2.6.1.85</ecNumber>
    </submittedName>
</protein>
<feature type="domain" description="Chorismate-utilising enzyme C-terminal" evidence="1">
    <location>
        <begin position="119"/>
        <end position="376"/>
    </location>
</feature>
<sequence length="383" mass="44053">MHIEFKYRYYENDNDFTDYELTMEHHLDKIIAYRLKDVGDVINFAEKEQHRGCYVALYLTYEAAPFFNQNMSVKHFNETHIFAAAYSFKNAKKLNNNQCFLYEKPYLKTHTFQFNESNESMINKIKLIQQAIVEGYTYQVNYTTRLKSSIICPIKELYDKLTGSSNGNYTALIDTPDIQVASISPELFFQKGDFNGDKNVVVSKPMKGTMPRGQSIEEDKRLLYALNHSAKDKAENVMIVDLLRNDITRISKSGSIQVHQPFLIEQYETVFQMTSTVSGQLRNEINLVDIMSALFPCGSITGAPKISTMQYIEKLEDTPRSIYCGTIGLLLPHQRMIFNIPIRTIEYINGEAIYGVGAGITIDSIPENEVQEFYDKTKILERL</sequence>
<dbReference type="Pfam" id="PF00425">
    <property type="entry name" value="Chorismate_bind"/>
    <property type="match status" value="1"/>
</dbReference>
<dbReference type="InterPro" id="IPR005801">
    <property type="entry name" value="ADC_synthase"/>
</dbReference>
<proteinExistence type="predicted"/>
<name>A0A380H7B6_9STAP</name>
<accession>A0A380H7B6</accession>
<reference evidence="2 3" key="1">
    <citation type="submission" date="2018-06" db="EMBL/GenBank/DDBJ databases">
        <authorList>
            <consortium name="Pathogen Informatics"/>
            <person name="Doyle S."/>
        </authorList>
    </citation>
    <scope>NUCLEOTIDE SEQUENCE [LARGE SCALE GENOMIC DNA]</scope>
    <source>
        <strain evidence="2 3">NCTC11807</strain>
    </source>
</reference>
<keyword evidence="2" id="KW-0032">Aminotransferase</keyword>
<keyword evidence="3" id="KW-1185">Reference proteome</keyword>
<dbReference type="PANTHER" id="PTHR11236">
    <property type="entry name" value="AMINOBENZOATE/ANTHRANILATE SYNTHASE"/>
    <property type="match status" value="1"/>
</dbReference>
<evidence type="ECO:0000259" key="1">
    <source>
        <dbReference type="Pfam" id="PF00425"/>
    </source>
</evidence>
<dbReference type="InterPro" id="IPR015890">
    <property type="entry name" value="Chorismate_C"/>
</dbReference>
<dbReference type="EC" id="2.6.1.85" evidence="2"/>
<dbReference type="Proteomes" id="UP000255425">
    <property type="component" value="Unassembled WGS sequence"/>
</dbReference>
<dbReference type="SUPFAM" id="SSF56322">
    <property type="entry name" value="ADC synthase"/>
    <property type="match status" value="1"/>
</dbReference>
<dbReference type="InterPro" id="IPR019999">
    <property type="entry name" value="Anth_synth_I-like"/>
</dbReference>
<dbReference type="Gene3D" id="3.60.120.10">
    <property type="entry name" value="Anthranilate synthase"/>
    <property type="match status" value="1"/>
</dbReference>
<dbReference type="GO" id="GO:0000162">
    <property type="term" value="P:L-tryptophan biosynthetic process"/>
    <property type="evidence" value="ECO:0007669"/>
    <property type="project" value="TreeGrafter"/>
</dbReference>
<dbReference type="GeneID" id="63935797"/>
<dbReference type="EMBL" id="UHDZ01000001">
    <property type="protein sequence ID" value="SUM73658.1"/>
    <property type="molecule type" value="Genomic_DNA"/>
</dbReference>
<evidence type="ECO:0000313" key="3">
    <source>
        <dbReference type="Proteomes" id="UP000255425"/>
    </source>
</evidence>
<organism evidence="2 3">
    <name type="scientific">Staphylococcus saccharolyticus</name>
    <dbReference type="NCBI Taxonomy" id="33028"/>
    <lineage>
        <taxon>Bacteria</taxon>
        <taxon>Bacillati</taxon>
        <taxon>Bacillota</taxon>
        <taxon>Bacilli</taxon>
        <taxon>Bacillales</taxon>
        <taxon>Staphylococcaceae</taxon>
        <taxon>Staphylococcus</taxon>
    </lineage>
</organism>
<dbReference type="GO" id="GO:0046820">
    <property type="term" value="F:4-amino-4-deoxychorismate synthase activity"/>
    <property type="evidence" value="ECO:0007669"/>
    <property type="project" value="UniProtKB-EC"/>
</dbReference>
<keyword evidence="2" id="KW-0808">Transferase</keyword>
<dbReference type="PRINTS" id="PR00095">
    <property type="entry name" value="ANTSNTHASEI"/>
</dbReference>
<dbReference type="PANTHER" id="PTHR11236:SF50">
    <property type="entry name" value="AMINODEOXYCHORISMATE SYNTHASE COMPONENT 1"/>
    <property type="match status" value="1"/>
</dbReference>
<evidence type="ECO:0000313" key="2">
    <source>
        <dbReference type="EMBL" id="SUM73658.1"/>
    </source>
</evidence>
<dbReference type="RefSeq" id="WP_115313834.1">
    <property type="nucleotide sequence ID" value="NZ_CP066042.1"/>
</dbReference>